<evidence type="ECO:0000256" key="4">
    <source>
        <dbReference type="ARBA" id="ARBA00022490"/>
    </source>
</evidence>
<feature type="binding site" evidence="9">
    <location>
        <begin position="30"/>
        <end position="37"/>
    </location>
    <ligand>
        <name>ATP</name>
        <dbReference type="ChEBI" id="CHEBI:30616"/>
    </ligand>
</feature>
<dbReference type="HAMAP" id="MF_00365">
    <property type="entry name" value="RecF"/>
    <property type="match status" value="1"/>
</dbReference>
<comment type="subcellular location">
    <subcellularLocation>
        <location evidence="1 9 10">Cytoplasm</location>
    </subcellularLocation>
</comment>
<dbReference type="PANTHER" id="PTHR32182:SF0">
    <property type="entry name" value="DNA REPLICATION AND REPAIR PROTEIN RECF"/>
    <property type="match status" value="1"/>
</dbReference>
<evidence type="ECO:0000313" key="12">
    <source>
        <dbReference type="EMBL" id="GAA0875489.1"/>
    </source>
</evidence>
<evidence type="ECO:0000256" key="3">
    <source>
        <dbReference type="ARBA" id="ARBA00020170"/>
    </source>
</evidence>
<evidence type="ECO:0000256" key="10">
    <source>
        <dbReference type="RuleBase" id="RU000578"/>
    </source>
</evidence>
<comment type="similarity">
    <text evidence="2 9 10">Belongs to the RecF family.</text>
</comment>
<dbReference type="InterPro" id="IPR018078">
    <property type="entry name" value="DNA-binding_RecF_CS"/>
</dbReference>
<name>A0ABP3Y468_9FLAO</name>
<reference evidence="13" key="1">
    <citation type="journal article" date="2019" name="Int. J. Syst. Evol. Microbiol.">
        <title>The Global Catalogue of Microorganisms (GCM) 10K type strain sequencing project: providing services to taxonomists for standard genome sequencing and annotation.</title>
        <authorList>
            <consortium name="The Broad Institute Genomics Platform"/>
            <consortium name="The Broad Institute Genome Sequencing Center for Infectious Disease"/>
            <person name="Wu L."/>
            <person name="Ma J."/>
        </authorList>
    </citation>
    <scope>NUCLEOTIDE SEQUENCE [LARGE SCALE GENOMIC DNA]</scope>
    <source>
        <strain evidence="13">JCM 16083</strain>
    </source>
</reference>
<evidence type="ECO:0000259" key="11">
    <source>
        <dbReference type="Pfam" id="PF02463"/>
    </source>
</evidence>
<dbReference type="InterPro" id="IPR003395">
    <property type="entry name" value="RecF/RecN/SMC_N"/>
</dbReference>
<dbReference type="EMBL" id="BAAAFH010000011">
    <property type="protein sequence ID" value="GAA0875489.1"/>
    <property type="molecule type" value="Genomic_DNA"/>
</dbReference>
<sequence>MEIRKLHIVQFKNYQEAEISFFEGVNCFIGPNGSGKTNILDAIHYLSMCRSYLNPIDSQNIRFEQSFFMLQSVWNKDGQEVDLYCGVKKGQKKIFKKNKAEYDKLAEHIGSFPAVMISPYDRNLISEGSEVRRKWMDGIISQFDRRYLENLMRYNRILDQRNALLKNQLKNGFFDRESFEVWDEQLLETGHSISTKRQEFLKEFIPIFQLFYDELGASGESVNLIYKSQLIEGDFRSLLVVNMDRDKHLGYTSVGIHKDDLIFELNAYPIKKFGSQGQQKSYLIALRLAQYEWLKKHLNQNPLLLLDDIFDKLDNNRVEKLMQMVSNHSFGQVLVTDTDEERVKRIFDSIQEPFRMFKVESGKIEQIELQEAR</sequence>
<feature type="domain" description="RecF/RecN/SMC N-terminal" evidence="11">
    <location>
        <begin position="3"/>
        <end position="362"/>
    </location>
</feature>
<dbReference type="Gene3D" id="1.20.1050.90">
    <property type="entry name" value="RecF/RecN/SMC, N-terminal domain"/>
    <property type="match status" value="1"/>
</dbReference>
<evidence type="ECO:0000256" key="6">
    <source>
        <dbReference type="ARBA" id="ARBA00022741"/>
    </source>
</evidence>
<evidence type="ECO:0000256" key="2">
    <source>
        <dbReference type="ARBA" id="ARBA00008016"/>
    </source>
</evidence>
<keyword evidence="9 10" id="KW-0227">DNA damage</keyword>
<dbReference type="InterPro" id="IPR027417">
    <property type="entry name" value="P-loop_NTPase"/>
</dbReference>
<dbReference type="Pfam" id="PF02463">
    <property type="entry name" value="SMC_N"/>
    <property type="match status" value="1"/>
</dbReference>
<proteinExistence type="inferred from homology"/>
<keyword evidence="9 10" id="KW-0234">DNA repair</keyword>
<keyword evidence="7 9" id="KW-0067">ATP-binding</keyword>
<dbReference type="SUPFAM" id="SSF52540">
    <property type="entry name" value="P-loop containing nucleoside triphosphate hydrolases"/>
    <property type="match status" value="1"/>
</dbReference>
<comment type="caution">
    <text evidence="12">The sequence shown here is derived from an EMBL/GenBank/DDBJ whole genome shotgun (WGS) entry which is preliminary data.</text>
</comment>
<dbReference type="InterPro" id="IPR042174">
    <property type="entry name" value="RecF_2"/>
</dbReference>
<dbReference type="NCBIfam" id="TIGR00611">
    <property type="entry name" value="recf"/>
    <property type="match status" value="1"/>
</dbReference>
<accession>A0ABP3Y468</accession>
<dbReference type="InterPro" id="IPR001238">
    <property type="entry name" value="DNA-binding_RecF"/>
</dbReference>
<keyword evidence="13" id="KW-1185">Reference proteome</keyword>
<keyword evidence="6 9" id="KW-0547">Nucleotide-binding</keyword>
<keyword evidence="8 9" id="KW-0238">DNA-binding</keyword>
<organism evidence="12 13">
    <name type="scientific">Wandonia haliotis</name>
    <dbReference type="NCBI Taxonomy" id="574963"/>
    <lineage>
        <taxon>Bacteria</taxon>
        <taxon>Pseudomonadati</taxon>
        <taxon>Bacteroidota</taxon>
        <taxon>Flavobacteriia</taxon>
        <taxon>Flavobacteriales</taxon>
        <taxon>Crocinitomicaceae</taxon>
        <taxon>Wandonia</taxon>
    </lineage>
</organism>
<dbReference type="Proteomes" id="UP001501126">
    <property type="component" value="Unassembled WGS sequence"/>
</dbReference>
<evidence type="ECO:0000256" key="9">
    <source>
        <dbReference type="HAMAP-Rule" id="MF_00365"/>
    </source>
</evidence>
<comment type="function">
    <text evidence="9 10">The RecF protein is involved in DNA metabolism; it is required for DNA replication and normal SOS inducibility. RecF binds preferentially to single-stranded, linear DNA. It also seems to bind ATP.</text>
</comment>
<keyword evidence="9 10" id="KW-0742">SOS response</keyword>
<evidence type="ECO:0000313" key="13">
    <source>
        <dbReference type="Proteomes" id="UP001501126"/>
    </source>
</evidence>
<evidence type="ECO:0000256" key="5">
    <source>
        <dbReference type="ARBA" id="ARBA00022705"/>
    </source>
</evidence>
<dbReference type="RefSeq" id="WP_343787033.1">
    <property type="nucleotide sequence ID" value="NZ_BAAAFH010000011.1"/>
</dbReference>
<dbReference type="PANTHER" id="PTHR32182">
    <property type="entry name" value="DNA REPLICATION AND REPAIR PROTEIN RECF"/>
    <property type="match status" value="1"/>
</dbReference>
<keyword evidence="4 9" id="KW-0963">Cytoplasm</keyword>
<dbReference type="Gene3D" id="3.40.50.300">
    <property type="entry name" value="P-loop containing nucleotide triphosphate hydrolases"/>
    <property type="match status" value="1"/>
</dbReference>
<dbReference type="PROSITE" id="PS00617">
    <property type="entry name" value="RECF_1"/>
    <property type="match status" value="1"/>
</dbReference>
<evidence type="ECO:0000256" key="8">
    <source>
        <dbReference type="ARBA" id="ARBA00023125"/>
    </source>
</evidence>
<dbReference type="PROSITE" id="PS00618">
    <property type="entry name" value="RECF_2"/>
    <property type="match status" value="1"/>
</dbReference>
<gene>
    <name evidence="9 12" type="primary">recF</name>
    <name evidence="12" type="ORF">GCM10009118_18980</name>
</gene>
<protein>
    <recommendedName>
        <fullName evidence="3 9">DNA replication and repair protein RecF</fullName>
    </recommendedName>
</protein>
<keyword evidence="5 9" id="KW-0235">DNA replication</keyword>
<evidence type="ECO:0000256" key="7">
    <source>
        <dbReference type="ARBA" id="ARBA00022840"/>
    </source>
</evidence>
<evidence type="ECO:0000256" key="1">
    <source>
        <dbReference type="ARBA" id="ARBA00004496"/>
    </source>
</evidence>